<evidence type="ECO:0000256" key="2">
    <source>
        <dbReference type="ARBA" id="ARBA00004496"/>
    </source>
</evidence>
<organism evidence="11 12">
    <name type="scientific">Paenibacillus pinisoli</name>
    <dbReference type="NCBI Taxonomy" id="1276110"/>
    <lineage>
        <taxon>Bacteria</taxon>
        <taxon>Bacillati</taxon>
        <taxon>Bacillota</taxon>
        <taxon>Bacilli</taxon>
        <taxon>Bacillales</taxon>
        <taxon>Paenibacillaceae</taxon>
        <taxon>Paenibacillus</taxon>
    </lineage>
</organism>
<dbReference type="Gene3D" id="3.10.129.10">
    <property type="entry name" value="Hotdog Thioesterase"/>
    <property type="match status" value="1"/>
</dbReference>
<keyword evidence="5 10" id="KW-0444">Lipid biosynthesis</keyword>
<name>A0A3A6PHX1_9BACL</name>
<dbReference type="EMBL" id="QXQB01000002">
    <property type="protein sequence ID" value="RJX39890.1"/>
    <property type="molecule type" value="Genomic_DNA"/>
</dbReference>
<dbReference type="GO" id="GO:0019171">
    <property type="term" value="F:(3R)-hydroxyacyl-[acyl-carrier-protein] dehydratase activity"/>
    <property type="evidence" value="ECO:0007669"/>
    <property type="project" value="UniProtKB-EC"/>
</dbReference>
<dbReference type="AlphaFoldDB" id="A0A3A6PHX1"/>
<comment type="catalytic activity">
    <reaction evidence="1 10">
        <text>a (3R)-hydroxyacyl-[ACP] = a (2E)-enoyl-[ACP] + H2O</text>
        <dbReference type="Rhea" id="RHEA:13097"/>
        <dbReference type="Rhea" id="RHEA-COMP:9925"/>
        <dbReference type="Rhea" id="RHEA-COMP:9945"/>
        <dbReference type="ChEBI" id="CHEBI:15377"/>
        <dbReference type="ChEBI" id="CHEBI:78784"/>
        <dbReference type="ChEBI" id="CHEBI:78827"/>
        <dbReference type="EC" id="4.2.1.59"/>
    </reaction>
</comment>
<comment type="subcellular location">
    <subcellularLocation>
        <location evidence="2 10">Cytoplasm</location>
    </subcellularLocation>
</comment>
<dbReference type="InterPro" id="IPR029069">
    <property type="entry name" value="HotDog_dom_sf"/>
</dbReference>
<keyword evidence="6 10" id="KW-0441">Lipid A biosynthesis</keyword>
<evidence type="ECO:0000313" key="12">
    <source>
        <dbReference type="Proteomes" id="UP000267798"/>
    </source>
</evidence>
<dbReference type="SUPFAM" id="SSF54637">
    <property type="entry name" value="Thioesterase/thiol ester dehydrase-isomerase"/>
    <property type="match status" value="1"/>
</dbReference>
<evidence type="ECO:0000256" key="9">
    <source>
        <dbReference type="ARBA" id="ARBA00025049"/>
    </source>
</evidence>
<keyword evidence="7 10" id="KW-0443">Lipid metabolism</keyword>
<dbReference type="RefSeq" id="WP_120109722.1">
    <property type="nucleotide sequence ID" value="NZ_QXQB01000002.1"/>
</dbReference>
<dbReference type="Proteomes" id="UP000267798">
    <property type="component" value="Unassembled WGS sequence"/>
</dbReference>
<dbReference type="HAMAP" id="MF_00406">
    <property type="entry name" value="FabZ"/>
    <property type="match status" value="1"/>
</dbReference>
<dbReference type="FunFam" id="3.10.129.10:FF:000001">
    <property type="entry name" value="3-hydroxyacyl-[acyl-carrier-protein] dehydratase FabZ"/>
    <property type="match status" value="1"/>
</dbReference>
<evidence type="ECO:0000256" key="4">
    <source>
        <dbReference type="ARBA" id="ARBA00022490"/>
    </source>
</evidence>
<evidence type="ECO:0000256" key="1">
    <source>
        <dbReference type="ARBA" id="ARBA00001055"/>
    </source>
</evidence>
<keyword evidence="4 10" id="KW-0963">Cytoplasm</keyword>
<dbReference type="PANTHER" id="PTHR30272">
    <property type="entry name" value="3-HYDROXYACYL-[ACYL-CARRIER-PROTEIN] DEHYDRATASE"/>
    <property type="match status" value="1"/>
</dbReference>
<reference evidence="11 12" key="1">
    <citation type="submission" date="2018-09" db="EMBL/GenBank/DDBJ databases">
        <title>Paenibacillus aracenensis nov. sp. isolated from a cave in southern Spain.</title>
        <authorList>
            <person name="Jurado V."/>
            <person name="Gutierrez-Patricio S."/>
            <person name="Gonzalez-Pimentel J.L."/>
            <person name="Miller A.Z."/>
            <person name="Laiz L."/>
            <person name="Saiz-Jimenez C."/>
        </authorList>
    </citation>
    <scope>NUCLEOTIDE SEQUENCE [LARGE SCALE GENOMIC DNA]</scope>
    <source>
        <strain evidence="11 12">JCM 19203</strain>
    </source>
</reference>
<dbReference type="EC" id="4.2.1.59" evidence="10"/>
<comment type="caution">
    <text evidence="11">The sequence shown here is derived from an EMBL/GenBank/DDBJ whole genome shotgun (WGS) entry which is preliminary data.</text>
</comment>
<dbReference type="Pfam" id="PF07977">
    <property type="entry name" value="FabA"/>
    <property type="match status" value="1"/>
</dbReference>
<dbReference type="NCBIfam" id="NF000582">
    <property type="entry name" value="PRK00006.1"/>
    <property type="match status" value="1"/>
</dbReference>
<dbReference type="GO" id="GO:0009245">
    <property type="term" value="P:lipid A biosynthetic process"/>
    <property type="evidence" value="ECO:0007669"/>
    <property type="project" value="UniProtKB-UniRule"/>
</dbReference>
<dbReference type="GO" id="GO:0005737">
    <property type="term" value="C:cytoplasm"/>
    <property type="evidence" value="ECO:0007669"/>
    <property type="project" value="UniProtKB-SubCell"/>
</dbReference>
<dbReference type="PANTHER" id="PTHR30272:SF1">
    <property type="entry name" value="3-HYDROXYACYL-[ACYL-CARRIER-PROTEIN] DEHYDRATASE"/>
    <property type="match status" value="1"/>
</dbReference>
<evidence type="ECO:0000256" key="5">
    <source>
        <dbReference type="ARBA" id="ARBA00022516"/>
    </source>
</evidence>
<feature type="active site" evidence="10">
    <location>
        <position position="48"/>
    </location>
</feature>
<comment type="function">
    <text evidence="9 10">Involved in unsaturated fatty acids biosynthesis. Catalyzes the dehydration of short chain beta-hydroxyacyl-ACPs and long chain saturated and unsaturated beta-hydroxyacyl-ACPs.</text>
</comment>
<dbReference type="OrthoDB" id="9772788at2"/>
<dbReference type="GO" id="GO:0016020">
    <property type="term" value="C:membrane"/>
    <property type="evidence" value="ECO:0007669"/>
    <property type="project" value="GOC"/>
</dbReference>
<evidence type="ECO:0000256" key="7">
    <source>
        <dbReference type="ARBA" id="ARBA00023098"/>
    </source>
</evidence>
<proteinExistence type="inferred from homology"/>
<evidence type="ECO:0000256" key="3">
    <source>
        <dbReference type="ARBA" id="ARBA00009174"/>
    </source>
</evidence>
<evidence type="ECO:0000313" key="11">
    <source>
        <dbReference type="EMBL" id="RJX39890.1"/>
    </source>
</evidence>
<keyword evidence="12" id="KW-1185">Reference proteome</keyword>
<keyword evidence="8 10" id="KW-0456">Lyase</keyword>
<accession>A0A3A6PHX1</accession>
<gene>
    <name evidence="10 11" type="primary">fabZ</name>
    <name evidence="11" type="ORF">D3P09_10900</name>
</gene>
<dbReference type="GO" id="GO:0006633">
    <property type="term" value="P:fatty acid biosynthetic process"/>
    <property type="evidence" value="ECO:0007669"/>
    <property type="project" value="UniProtKB-UniRule"/>
</dbReference>
<protein>
    <recommendedName>
        <fullName evidence="10">3-hydroxyacyl-[acyl-carrier-protein] dehydratase FabZ</fullName>
        <ecNumber evidence="10">4.2.1.59</ecNumber>
    </recommendedName>
    <alternativeName>
        <fullName evidence="10">(3R)-hydroxymyristoyl-[acyl-carrier-protein] dehydratase</fullName>
        <shortName evidence="10">(3R)-hydroxymyristoyl-ACP dehydrase</shortName>
    </alternativeName>
    <alternativeName>
        <fullName evidence="10">Beta-hydroxyacyl-ACP dehydratase</fullName>
    </alternativeName>
</protein>
<dbReference type="NCBIfam" id="TIGR01750">
    <property type="entry name" value="fabZ"/>
    <property type="match status" value="1"/>
</dbReference>
<sequence length="145" mass="15754">MLNSEQIQKRIPHRYPFLLVDRIVELDEGKRAVGTKNVTINEPYFTGHFPGYPVMPGVLIVEALAQVGGIAMSDDGSGSGSGNKIGFLTGIDQCRFKRQVKPGDQLQLAFDVTRVKGQIVRGKGVATVNGELVCEAEIMFAFSSI</sequence>
<evidence type="ECO:0000256" key="6">
    <source>
        <dbReference type="ARBA" id="ARBA00022556"/>
    </source>
</evidence>
<dbReference type="InterPro" id="IPR010084">
    <property type="entry name" value="FabZ"/>
</dbReference>
<dbReference type="CDD" id="cd01288">
    <property type="entry name" value="FabZ"/>
    <property type="match status" value="1"/>
</dbReference>
<comment type="similarity">
    <text evidence="3 10">Belongs to the thioester dehydratase family. FabZ subfamily.</text>
</comment>
<evidence type="ECO:0000256" key="10">
    <source>
        <dbReference type="HAMAP-Rule" id="MF_00406"/>
    </source>
</evidence>
<evidence type="ECO:0000256" key="8">
    <source>
        <dbReference type="ARBA" id="ARBA00023239"/>
    </source>
</evidence>
<dbReference type="InterPro" id="IPR013114">
    <property type="entry name" value="FabA_FabZ"/>
</dbReference>